<feature type="domain" description="XPA C-terminal" evidence="4">
    <location>
        <begin position="54"/>
        <end position="99"/>
    </location>
</feature>
<feature type="non-terminal residue" evidence="5">
    <location>
        <position position="147"/>
    </location>
</feature>
<evidence type="ECO:0000259" key="4">
    <source>
        <dbReference type="Pfam" id="PF05181"/>
    </source>
</evidence>
<comment type="caution">
    <text evidence="5">The sequence shown here is derived from an EMBL/GenBank/DDBJ whole genome shotgun (WGS) entry which is preliminary data.</text>
</comment>
<dbReference type="GO" id="GO:1901255">
    <property type="term" value="P:nucleotide-excision repair involved in interstrand cross-link repair"/>
    <property type="evidence" value="ECO:0007669"/>
    <property type="project" value="TreeGrafter"/>
</dbReference>
<dbReference type="InterPro" id="IPR009061">
    <property type="entry name" value="DNA-bd_dom_put_sf"/>
</dbReference>
<dbReference type="Proteomes" id="UP000485058">
    <property type="component" value="Unassembled WGS sequence"/>
</dbReference>
<keyword evidence="3" id="KW-0539">Nucleus</keyword>
<keyword evidence="2" id="KW-0862">Zinc</keyword>
<dbReference type="GO" id="GO:0000715">
    <property type="term" value="P:nucleotide-excision repair, DNA damage recognition"/>
    <property type="evidence" value="ECO:0007669"/>
    <property type="project" value="TreeGrafter"/>
</dbReference>
<dbReference type="Gene3D" id="3.90.530.10">
    <property type="entry name" value="XPA C-terminal domain"/>
    <property type="match status" value="1"/>
</dbReference>
<dbReference type="EMBL" id="BLLF01002179">
    <property type="protein sequence ID" value="GFH23038.1"/>
    <property type="molecule type" value="Genomic_DNA"/>
</dbReference>
<dbReference type="GO" id="GO:0006284">
    <property type="term" value="P:base-excision repair"/>
    <property type="evidence" value="ECO:0007669"/>
    <property type="project" value="TreeGrafter"/>
</dbReference>
<dbReference type="GO" id="GO:0000110">
    <property type="term" value="C:nucleotide-excision repair factor 1 complex"/>
    <property type="evidence" value="ECO:0007669"/>
    <property type="project" value="TreeGrafter"/>
</dbReference>
<dbReference type="PANTHER" id="PTHR10142:SF0">
    <property type="entry name" value="DNA REPAIR PROTEIN COMPLEMENTING XP-A CELLS"/>
    <property type="match status" value="1"/>
</dbReference>
<organism evidence="5 6">
    <name type="scientific">Haematococcus lacustris</name>
    <name type="common">Green alga</name>
    <name type="synonym">Haematococcus pluvialis</name>
    <dbReference type="NCBI Taxonomy" id="44745"/>
    <lineage>
        <taxon>Eukaryota</taxon>
        <taxon>Viridiplantae</taxon>
        <taxon>Chlorophyta</taxon>
        <taxon>core chlorophytes</taxon>
        <taxon>Chlorophyceae</taxon>
        <taxon>CS clade</taxon>
        <taxon>Chlamydomonadales</taxon>
        <taxon>Haematococcaceae</taxon>
        <taxon>Haematococcus</taxon>
    </lineage>
</organism>
<evidence type="ECO:0000256" key="3">
    <source>
        <dbReference type="ARBA" id="ARBA00023242"/>
    </source>
</evidence>
<dbReference type="GO" id="GO:0070914">
    <property type="term" value="P:UV-damage excision repair"/>
    <property type="evidence" value="ECO:0007669"/>
    <property type="project" value="TreeGrafter"/>
</dbReference>
<dbReference type="InterPro" id="IPR000465">
    <property type="entry name" value="XPA/RAD14"/>
</dbReference>
<accession>A0A699ZXN9</accession>
<name>A0A699ZXN9_HAELA</name>
<evidence type="ECO:0000313" key="5">
    <source>
        <dbReference type="EMBL" id="GFH23038.1"/>
    </source>
</evidence>
<evidence type="ECO:0000313" key="6">
    <source>
        <dbReference type="Proteomes" id="UP000485058"/>
    </source>
</evidence>
<dbReference type="PANTHER" id="PTHR10142">
    <property type="entry name" value="DNA REPAIR PROTEIN COMPLEMENTING XP-A CELLS"/>
    <property type="match status" value="1"/>
</dbReference>
<protein>
    <submittedName>
        <fullName evidence="5">XPA_C domain-containing protein</fullName>
    </submittedName>
</protein>
<feature type="non-terminal residue" evidence="5">
    <location>
        <position position="1"/>
    </location>
</feature>
<proteinExistence type="predicted"/>
<dbReference type="SUPFAM" id="SSF46955">
    <property type="entry name" value="Putative DNA-binding domain"/>
    <property type="match status" value="1"/>
</dbReference>
<evidence type="ECO:0000256" key="2">
    <source>
        <dbReference type="ARBA" id="ARBA00022833"/>
    </source>
</evidence>
<gene>
    <name evidence="5" type="ORF">HaLaN_20586</name>
</gene>
<sequence length="147" mass="15920">MAGWDTSGGFETETHEPGFGRACCEACGSLSFSSEYQQAFGVVVCVHCLRDTHYQLIPKGTAKELFLLSDGDLKRLGCITKANPQHKQWSGMKLYLKLQGRIASRVAKRKAAATAESEEGDDAENPLFGIQDAAAAANPKVAEARQR</sequence>
<comment type="subcellular location">
    <subcellularLocation>
        <location evidence="1">Nucleus</location>
    </subcellularLocation>
</comment>
<dbReference type="InterPro" id="IPR022656">
    <property type="entry name" value="XPA_C"/>
</dbReference>
<dbReference type="InterPro" id="IPR037129">
    <property type="entry name" value="XPA_sf"/>
</dbReference>
<dbReference type="Pfam" id="PF05181">
    <property type="entry name" value="XPA_C"/>
    <property type="match status" value="1"/>
</dbReference>
<dbReference type="AlphaFoldDB" id="A0A699ZXN9"/>
<dbReference type="GO" id="GO:0003684">
    <property type="term" value="F:damaged DNA binding"/>
    <property type="evidence" value="ECO:0007669"/>
    <property type="project" value="InterPro"/>
</dbReference>
<keyword evidence="6" id="KW-1185">Reference proteome</keyword>
<reference evidence="5 6" key="1">
    <citation type="submission" date="2020-02" db="EMBL/GenBank/DDBJ databases">
        <title>Draft genome sequence of Haematococcus lacustris strain NIES-144.</title>
        <authorList>
            <person name="Morimoto D."/>
            <person name="Nakagawa S."/>
            <person name="Yoshida T."/>
            <person name="Sawayama S."/>
        </authorList>
    </citation>
    <scope>NUCLEOTIDE SEQUENCE [LARGE SCALE GENOMIC DNA]</scope>
    <source>
        <strain evidence="5 6">NIES-144</strain>
    </source>
</reference>
<evidence type="ECO:0000256" key="1">
    <source>
        <dbReference type="ARBA" id="ARBA00004123"/>
    </source>
</evidence>